<feature type="region of interest" description="Disordered" evidence="1">
    <location>
        <begin position="1"/>
        <end position="21"/>
    </location>
</feature>
<gene>
    <name evidence="2" type="ORF">QBC32DRAFT_123614</name>
</gene>
<comment type="caution">
    <text evidence="2">The sequence shown here is derived from an EMBL/GenBank/DDBJ whole genome shotgun (WGS) entry which is preliminary data.</text>
</comment>
<accession>A0AAN6SGA6</accession>
<evidence type="ECO:0000256" key="1">
    <source>
        <dbReference type="SAM" id="MobiDB-lite"/>
    </source>
</evidence>
<dbReference type="AlphaFoldDB" id="A0AAN6SGA6"/>
<sequence>MLPWSPPQTPEGQERTDTMFGCNIPNSVSERHGRRTDVACRMPLVTSLSEAGGAGHVESRYTSRYAPFSAPERELSSRLVETRKAGAVKNAHPPPARDEDGTESGSCPLTRNVQCGDKPAPGWSVDLGDPDTLLQIEPHPTTTPTPQNPGMFSTNGCAAPDMDADAKRGKLAYTGWGHGTGNWELGNDLLRFPFSFLITS</sequence>
<reference evidence="2" key="2">
    <citation type="submission" date="2023-06" db="EMBL/GenBank/DDBJ databases">
        <authorList>
            <consortium name="Lawrence Berkeley National Laboratory"/>
            <person name="Mondo S.J."/>
            <person name="Hensen N."/>
            <person name="Bonometti L."/>
            <person name="Westerberg I."/>
            <person name="Brannstrom I.O."/>
            <person name="Guillou S."/>
            <person name="Cros-Aarteil S."/>
            <person name="Calhoun S."/>
            <person name="Haridas S."/>
            <person name="Kuo A."/>
            <person name="Pangilinan J."/>
            <person name="Riley R."/>
            <person name="Labutti K."/>
            <person name="Andreopoulos B."/>
            <person name="Lipzen A."/>
            <person name="Chen C."/>
            <person name="Yanf M."/>
            <person name="Daum C."/>
            <person name="Ng V."/>
            <person name="Clum A."/>
            <person name="Steindorff A."/>
            <person name="Ohm R."/>
            <person name="Martin F."/>
            <person name="Silar P."/>
            <person name="Natvig D."/>
            <person name="Lalanne C."/>
            <person name="Gautier V."/>
            <person name="Ament-Velasquez S.L."/>
            <person name="Kruys A."/>
            <person name="Hutchinson M.I."/>
            <person name="Powell A.J."/>
            <person name="Barry K."/>
            <person name="Miller A.N."/>
            <person name="Grigoriev I.V."/>
            <person name="Debuchy R."/>
            <person name="Gladieux P."/>
            <person name="Thoren M.H."/>
            <person name="Johannesson H."/>
        </authorList>
    </citation>
    <scope>NUCLEOTIDE SEQUENCE</scope>
    <source>
        <strain evidence="2">CBS 626.80</strain>
    </source>
</reference>
<organism evidence="2 3">
    <name type="scientific">Pseudoneurospora amorphoporcata</name>
    <dbReference type="NCBI Taxonomy" id="241081"/>
    <lineage>
        <taxon>Eukaryota</taxon>
        <taxon>Fungi</taxon>
        <taxon>Dikarya</taxon>
        <taxon>Ascomycota</taxon>
        <taxon>Pezizomycotina</taxon>
        <taxon>Sordariomycetes</taxon>
        <taxon>Sordariomycetidae</taxon>
        <taxon>Sordariales</taxon>
        <taxon>Sordariaceae</taxon>
        <taxon>Pseudoneurospora</taxon>
    </lineage>
</organism>
<protein>
    <submittedName>
        <fullName evidence="2">Uncharacterized protein</fullName>
    </submittedName>
</protein>
<feature type="region of interest" description="Disordered" evidence="1">
    <location>
        <begin position="83"/>
        <end position="109"/>
    </location>
</feature>
<keyword evidence="3" id="KW-1185">Reference proteome</keyword>
<dbReference type="Proteomes" id="UP001303222">
    <property type="component" value="Unassembled WGS sequence"/>
</dbReference>
<evidence type="ECO:0000313" key="2">
    <source>
        <dbReference type="EMBL" id="KAK3953237.1"/>
    </source>
</evidence>
<evidence type="ECO:0000313" key="3">
    <source>
        <dbReference type="Proteomes" id="UP001303222"/>
    </source>
</evidence>
<dbReference type="EMBL" id="MU859109">
    <property type="protein sequence ID" value="KAK3953237.1"/>
    <property type="molecule type" value="Genomic_DNA"/>
</dbReference>
<reference evidence="2" key="1">
    <citation type="journal article" date="2023" name="Mol. Phylogenet. Evol.">
        <title>Genome-scale phylogeny and comparative genomics of the fungal order Sordariales.</title>
        <authorList>
            <person name="Hensen N."/>
            <person name="Bonometti L."/>
            <person name="Westerberg I."/>
            <person name="Brannstrom I.O."/>
            <person name="Guillou S."/>
            <person name="Cros-Aarteil S."/>
            <person name="Calhoun S."/>
            <person name="Haridas S."/>
            <person name="Kuo A."/>
            <person name="Mondo S."/>
            <person name="Pangilinan J."/>
            <person name="Riley R."/>
            <person name="LaButti K."/>
            <person name="Andreopoulos B."/>
            <person name="Lipzen A."/>
            <person name="Chen C."/>
            <person name="Yan M."/>
            <person name="Daum C."/>
            <person name="Ng V."/>
            <person name="Clum A."/>
            <person name="Steindorff A."/>
            <person name="Ohm R.A."/>
            <person name="Martin F."/>
            <person name="Silar P."/>
            <person name="Natvig D.O."/>
            <person name="Lalanne C."/>
            <person name="Gautier V."/>
            <person name="Ament-Velasquez S.L."/>
            <person name="Kruys A."/>
            <person name="Hutchinson M.I."/>
            <person name="Powell A.J."/>
            <person name="Barry K."/>
            <person name="Miller A.N."/>
            <person name="Grigoriev I.V."/>
            <person name="Debuchy R."/>
            <person name="Gladieux P."/>
            <person name="Hiltunen Thoren M."/>
            <person name="Johannesson H."/>
        </authorList>
    </citation>
    <scope>NUCLEOTIDE SEQUENCE</scope>
    <source>
        <strain evidence="2">CBS 626.80</strain>
    </source>
</reference>
<name>A0AAN6SGA6_9PEZI</name>
<proteinExistence type="predicted"/>